<comment type="caution">
    <text evidence="1">The sequence shown here is derived from an EMBL/GenBank/DDBJ whole genome shotgun (WGS) entry which is preliminary data.</text>
</comment>
<sequence length="201" mass="23522">MPFETAPLDDVQIIKDVTFPGHITFRQLLITGPPGAGKSSLIRKLGGWSEEGYIDLTQNKWWTAQSLSLRPREIHLGFPFVGFEQALALFDKEWLEADARPVIDLERIRIPPEKRYFFSVNWRWRYVFEFLLPPAPLLLERRLERSKRGTHHVDVDLELKTIESQIQVYRQVALYLHQSGLNVYLREDTDDVPLQIIDPEQ</sequence>
<name>A0A370DT44_9GAMM</name>
<keyword evidence="2" id="KW-1185">Reference proteome</keyword>
<dbReference type="EMBL" id="QFXE01000005">
    <property type="protein sequence ID" value="RDH87887.1"/>
    <property type="molecule type" value="Genomic_DNA"/>
</dbReference>
<evidence type="ECO:0000313" key="2">
    <source>
        <dbReference type="Proteomes" id="UP000254771"/>
    </source>
</evidence>
<accession>A0A370DT44</accession>
<dbReference type="Proteomes" id="UP000254771">
    <property type="component" value="Unassembled WGS sequence"/>
</dbReference>
<reference evidence="1 2" key="1">
    <citation type="journal article" date="2018" name="ISME J.">
        <title>Endosymbiont genomes yield clues of tubeworm success.</title>
        <authorList>
            <person name="Li Y."/>
            <person name="Liles M.R."/>
            <person name="Halanych K.M."/>
        </authorList>
    </citation>
    <scope>NUCLEOTIDE SEQUENCE [LARGE SCALE GENOMIC DNA]</scope>
    <source>
        <strain evidence="1">A1462</strain>
    </source>
</reference>
<protein>
    <submittedName>
        <fullName evidence="1">Serine/threonine protein phosphatase</fullName>
    </submittedName>
</protein>
<dbReference type="AlphaFoldDB" id="A0A370DT44"/>
<dbReference type="InterPro" id="IPR027417">
    <property type="entry name" value="P-loop_NTPase"/>
</dbReference>
<organism evidence="1 2">
    <name type="scientific">endosymbiont of Escarpia spicata</name>
    <dbReference type="NCBI Taxonomy" id="2200908"/>
    <lineage>
        <taxon>Bacteria</taxon>
        <taxon>Pseudomonadati</taxon>
        <taxon>Pseudomonadota</taxon>
        <taxon>Gammaproteobacteria</taxon>
        <taxon>sulfur-oxidizing symbionts</taxon>
    </lineage>
</organism>
<proteinExistence type="predicted"/>
<dbReference type="SUPFAM" id="SSF52540">
    <property type="entry name" value="P-loop containing nucleoside triphosphate hydrolases"/>
    <property type="match status" value="1"/>
</dbReference>
<evidence type="ECO:0000313" key="1">
    <source>
        <dbReference type="EMBL" id="RDH87887.1"/>
    </source>
</evidence>
<gene>
    <name evidence="1" type="ORF">DIZ78_04940</name>
</gene>